<protein>
    <submittedName>
        <fullName evidence="1">Uncharacterized protein</fullName>
    </submittedName>
</protein>
<dbReference type="Proteomes" id="UP000822688">
    <property type="component" value="Chromosome 7"/>
</dbReference>
<evidence type="ECO:0000313" key="2">
    <source>
        <dbReference type="Proteomes" id="UP000822688"/>
    </source>
</evidence>
<reference evidence="1" key="1">
    <citation type="submission" date="2020-06" db="EMBL/GenBank/DDBJ databases">
        <title>WGS assembly of Ceratodon purpureus strain R40.</title>
        <authorList>
            <person name="Carey S.B."/>
            <person name="Jenkins J."/>
            <person name="Shu S."/>
            <person name="Lovell J.T."/>
            <person name="Sreedasyam A."/>
            <person name="Maumus F."/>
            <person name="Tiley G.P."/>
            <person name="Fernandez-Pozo N."/>
            <person name="Barry K."/>
            <person name="Chen C."/>
            <person name="Wang M."/>
            <person name="Lipzen A."/>
            <person name="Daum C."/>
            <person name="Saski C.A."/>
            <person name="Payton A.C."/>
            <person name="Mcbreen J.C."/>
            <person name="Conrad R.E."/>
            <person name="Kollar L.M."/>
            <person name="Olsson S."/>
            <person name="Huttunen S."/>
            <person name="Landis J.B."/>
            <person name="Wickett N.J."/>
            <person name="Johnson M.G."/>
            <person name="Rensing S.A."/>
            <person name="Grimwood J."/>
            <person name="Schmutz J."/>
            <person name="Mcdaniel S.F."/>
        </authorList>
    </citation>
    <scope>NUCLEOTIDE SEQUENCE</scope>
    <source>
        <strain evidence="1">R40</strain>
    </source>
</reference>
<proteinExistence type="predicted"/>
<organism evidence="1 2">
    <name type="scientific">Ceratodon purpureus</name>
    <name type="common">Fire moss</name>
    <name type="synonym">Dicranum purpureum</name>
    <dbReference type="NCBI Taxonomy" id="3225"/>
    <lineage>
        <taxon>Eukaryota</taxon>
        <taxon>Viridiplantae</taxon>
        <taxon>Streptophyta</taxon>
        <taxon>Embryophyta</taxon>
        <taxon>Bryophyta</taxon>
        <taxon>Bryophytina</taxon>
        <taxon>Bryopsida</taxon>
        <taxon>Dicranidae</taxon>
        <taxon>Pseudoditrichales</taxon>
        <taxon>Ditrichaceae</taxon>
        <taxon>Ceratodon</taxon>
    </lineage>
</organism>
<gene>
    <name evidence="1" type="ORF">KC19_7G047700</name>
</gene>
<comment type="caution">
    <text evidence="1">The sequence shown here is derived from an EMBL/GenBank/DDBJ whole genome shotgun (WGS) entry which is preliminary data.</text>
</comment>
<name>A0A8T0H7G6_CERPU</name>
<sequence>MFFTLVSARQLSWGFENESFCLQFGFCRPLLLLVHNLQLGLFYDSHQCKSRVLSSLNVAECFLWTSFAYFCVNLRQLAGLPCYTACTVGTFLSEYKLLSSNDWYLEELEVQ</sequence>
<accession>A0A8T0H7G6</accession>
<dbReference type="AlphaFoldDB" id="A0A8T0H7G6"/>
<evidence type="ECO:0000313" key="1">
    <source>
        <dbReference type="EMBL" id="KAG0566229.1"/>
    </source>
</evidence>
<keyword evidence="2" id="KW-1185">Reference proteome</keyword>
<dbReference type="EMBL" id="CM026428">
    <property type="protein sequence ID" value="KAG0566229.1"/>
    <property type="molecule type" value="Genomic_DNA"/>
</dbReference>